<dbReference type="Proteomes" id="UP001281410">
    <property type="component" value="Unassembled WGS sequence"/>
</dbReference>
<evidence type="ECO:0000256" key="1">
    <source>
        <dbReference type="SAM" id="MobiDB-lite"/>
    </source>
</evidence>
<evidence type="ECO:0000313" key="3">
    <source>
        <dbReference type="Proteomes" id="UP001281410"/>
    </source>
</evidence>
<reference evidence="2" key="1">
    <citation type="journal article" date="2023" name="Plant J.">
        <title>Genome sequences and population genomics provide insights into the demographic history, inbreeding, and mutation load of two 'living fossil' tree species of Dipteronia.</title>
        <authorList>
            <person name="Feng Y."/>
            <person name="Comes H.P."/>
            <person name="Chen J."/>
            <person name="Zhu S."/>
            <person name="Lu R."/>
            <person name="Zhang X."/>
            <person name="Li P."/>
            <person name="Qiu J."/>
            <person name="Olsen K.M."/>
            <person name="Qiu Y."/>
        </authorList>
    </citation>
    <scope>NUCLEOTIDE SEQUENCE</scope>
    <source>
        <strain evidence="2">NBL</strain>
    </source>
</reference>
<organism evidence="2 3">
    <name type="scientific">Dipteronia sinensis</name>
    <dbReference type="NCBI Taxonomy" id="43782"/>
    <lineage>
        <taxon>Eukaryota</taxon>
        <taxon>Viridiplantae</taxon>
        <taxon>Streptophyta</taxon>
        <taxon>Embryophyta</taxon>
        <taxon>Tracheophyta</taxon>
        <taxon>Spermatophyta</taxon>
        <taxon>Magnoliopsida</taxon>
        <taxon>eudicotyledons</taxon>
        <taxon>Gunneridae</taxon>
        <taxon>Pentapetalae</taxon>
        <taxon>rosids</taxon>
        <taxon>malvids</taxon>
        <taxon>Sapindales</taxon>
        <taxon>Sapindaceae</taxon>
        <taxon>Hippocastanoideae</taxon>
        <taxon>Acereae</taxon>
        <taxon>Dipteronia</taxon>
    </lineage>
</organism>
<dbReference type="AlphaFoldDB" id="A0AAE0B8D4"/>
<feature type="compositionally biased region" description="Polar residues" evidence="1">
    <location>
        <begin position="50"/>
        <end position="61"/>
    </location>
</feature>
<proteinExistence type="predicted"/>
<keyword evidence="3" id="KW-1185">Reference proteome</keyword>
<dbReference type="EMBL" id="JANJYJ010000001">
    <property type="protein sequence ID" value="KAK3231155.1"/>
    <property type="molecule type" value="Genomic_DNA"/>
</dbReference>
<name>A0AAE0B8D4_9ROSI</name>
<comment type="caution">
    <text evidence="2">The sequence shown here is derived from an EMBL/GenBank/DDBJ whole genome shotgun (WGS) entry which is preliminary data.</text>
</comment>
<protein>
    <submittedName>
        <fullName evidence="2">Uncharacterized protein</fullName>
    </submittedName>
</protein>
<accession>A0AAE0B8D4</accession>
<gene>
    <name evidence="2" type="ORF">Dsin_003036</name>
</gene>
<evidence type="ECO:0000313" key="2">
    <source>
        <dbReference type="EMBL" id="KAK3231155.1"/>
    </source>
</evidence>
<sequence>MEERYALLTESAHQGHRRKQRHITGRQGHERLNYKPTVYAPLPPDWTFLSDHNSSSGRDTTNGGGVLAGVEASLPSPPAI</sequence>
<feature type="region of interest" description="Disordered" evidence="1">
    <location>
        <begin position="50"/>
        <end position="80"/>
    </location>
</feature>